<dbReference type="Proteomes" id="UP000027920">
    <property type="component" value="Unassembled WGS sequence"/>
</dbReference>
<organism evidence="2 3">
    <name type="scientific">Exophiala aquamarina CBS 119918</name>
    <dbReference type="NCBI Taxonomy" id="1182545"/>
    <lineage>
        <taxon>Eukaryota</taxon>
        <taxon>Fungi</taxon>
        <taxon>Dikarya</taxon>
        <taxon>Ascomycota</taxon>
        <taxon>Pezizomycotina</taxon>
        <taxon>Eurotiomycetes</taxon>
        <taxon>Chaetothyriomycetidae</taxon>
        <taxon>Chaetothyriales</taxon>
        <taxon>Herpotrichiellaceae</taxon>
        <taxon>Exophiala</taxon>
    </lineage>
</organism>
<proteinExistence type="predicted"/>
<reference evidence="2 3" key="1">
    <citation type="submission" date="2013-03" db="EMBL/GenBank/DDBJ databases">
        <title>The Genome Sequence of Exophiala aquamarina CBS 119918.</title>
        <authorList>
            <consortium name="The Broad Institute Genomics Platform"/>
            <person name="Cuomo C."/>
            <person name="de Hoog S."/>
            <person name="Gorbushina A."/>
            <person name="Walker B."/>
            <person name="Young S.K."/>
            <person name="Zeng Q."/>
            <person name="Gargeya S."/>
            <person name="Fitzgerald M."/>
            <person name="Haas B."/>
            <person name="Abouelleil A."/>
            <person name="Allen A.W."/>
            <person name="Alvarado L."/>
            <person name="Arachchi H.M."/>
            <person name="Berlin A.M."/>
            <person name="Chapman S.B."/>
            <person name="Gainer-Dewar J."/>
            <person name="Goldberg J."/>
            <person name="Griggs A."/>
            <person name="Gujja S."/>
            <person name="Hansen M."/>
            <person name="Howarth C."/>
            <person name="Imamovic A."/>
            <person name="Ireland A."/>
            <person name="Larimer J."/>
            <person name="McCowan C."/>
            <person name="Murphy C."/>
            <person name="Pearson M."/>
            <person name="Poon T.W."/>
            <person name="Priest M."/>
            <person name="Roberts A."/>
            <person name="Saif S."/>
            <person name="Shea T."/>
            <person name="Sisk P."/>
            <person name="Sykes S."/>
            <person name="Wortman J."/>
            <person name="Nusbaum C."/>
            <person name="Birren B."/>
        </authorList>
    </citation>
    <scope>NUCLEOTIDE SEQUENCE [LARGE SCALE GENOMIC DNA]</scope>
    <source>
        <strain evidence="2 3">CBS 119918</strain>
    </source>
</reference>
<comment type="caution">
    <text evidence="2">The sequence shown here is derived from an EMBL/GenBank/DDBJ whole genome shotgun (WGS) entry which is preliminary data.</text>
</comment>
<sequence length="246" mass="27547">LQEEPEPGLSISAEHLHYIQSLDESPECYARFFDALLIRKSTHADFFHDLKAFREQSVIIRVLEPGTKEKFRECTVGFLGSRFAHPWCRSSAAHASGWTKATWAGRTKKLSAEAKKEEDKLHRLLVPIWIAFRRRMFPEQDLLQKWVDEEPQRQAARKADLETKEKAQATKDASGPSANNTPPNIYPELSFATSSAASSAAAPGNNTTPSNGQGAAVEQMFLGVAVSGFIMSDKRVKKYVEKKLKK</sequence>
<dbReference type="EMBL" id="AMGV01000003">
    <property type="protein sequence ID" value="KEF59720.1"/>
    <property type="molecule type" value="Genomic_DNA"/>
</dbReference>
<accession>A0A072PVY1</accession>
<gene>
    <name evidence="2" type="ORF">A1O9_04566</name>
</gene>
<name>A0A072PVY1_9EURO</name>
<evidence type="ECO:0000256" key="1">
    <source>
        <dbReference type="SAM" id="MobiDB-lite"/>
    </source>
</evidence>
<dbReference type="AlphaFoldDB" id="A0A072PVY1"/>
<dbReference type="VEuPathDB" id="FungiDB:A1O9_04566"/>
<dbReference type="OrthoDB" id="4152598at2759"/>
<evidence type="ECO:0000313" key="2">
    <source>
        <dbReference type="EMBL" id="KEF59720.1"/>
    </source>
</evidence>
<feature type="non-terminal residue" evidence="2">
    <location>
        <position position="246"/>
    </location>
</feature>
<feature type="non-terminal residue" evidence="2">
    <location>
        <position position="1"/>
    </location>
</feature>
<dbReference type="HOGENOM" id="CLU_1038313_0_0_1"/>
<keyword evidence="3" id="KW-1185">Reference proteome</keyword>
<protein>
    <submittedName>
        <fullName evidence="2">Uncharacterized protein</fullName>
    </submittedName>
</protein>
<dbReference type="RefSeq" id="XP_013262310.1">
    <property type="nucleotide sequence ID" value="XM_013406856.1"/>
</dbReference>
<feature type="region of interest" description="Disordered" evidence="1">
    <location>
        <begin position="154"/>
        <end position="188"/>
    </location>
</feature>
<evidence type="ECO:0000313" key="3">
    <source>
        <dbReference type="Proteomes" id="UP000027920"/>
    </source>
</evidence>
<feature type="compositionally biased region" description="Basic and acidic residues" evidence="1">
    <location>
        <begin position="154"/>
        <end position="169"/>
    </location>
</feature>
<dbReference type="GeneID" id="25279497"/>